<accession>A0A914PS47</accession>
<feature type="compositionally biased region" description="Polar residues" evidence="1">
    <location>
        <begin position="43"/>
        <end position="55"/>
    </location>
</feature>
<dbReference type="AlphaFoldDB" id="A0A914PS47"/>
<name>A0A914PS47_9BILA</name>
<dbReference type="Proteomes" id="UP000887578">
    <property type="component" value="Unplaced"/>
</dbReference>
<proteinExistence type="predicted"/>
<organism evidence="2 3">
    <name type="scientific">Panagrolaimus davidi</name>
    <dbReference type="NCBI Taxonomy" id="227884"/>
    <lineage>
        <taxon>Eukaryota</taxon>
        <taxon>Metazoa</taxon>
        <taxon>Ecdysozoa</taxon>
        <taxon>Nematoda</taxon>
        <taxon>Chromadorea</taxon>
        <taxon>Rhabditida</taxon>
        <taxon>Tylenchina</taxon>
        <taxon>Panagrolaimomorpha</taxon>
        <taxon>Panagrolaimoidea</taxon>
        <taxon>Panagrolaimidae</taxon>
        <taxon>Panagrolaimus</taxon>
    </lineage>
</organism>
<feature type="region of interest" description="Disordered" evidence="1">
    <location>
        <begin position="8"/>
        <end position="55"/>
    </location>
</feature>
<protein>
    <submittedName>
        <fullName evidence="3">C-type lectin domain-containing protein</fullName>
    </submittedName>
</protein>
<evidence type="ECO:0000256" key="1">
    <source>
        <dbReference type="SAM" id="MobiDB-lite"/>
    </source>
</evidence>
<dbReference type="WBParaSite" id="PDA_v2.g17661.t1">
    <property type="protein sequence ID" value="PDA_v2.g17661.t1"/>
    <property type="gene ID" value="PDA_v2.g17661"/>
</dbReference>
<evidence type="ECO:0000313" key="2">
    <source>
        <dbReference type="Proteomes" id="UP000887578"/>
    </source>
</evidence>
<reference evidence="3" key="1">
    <citation type="submission" date="2022-11" db="UniProtKB">
        <authorList>
            <consortium name="WormBaseParasite"/>
        </authorList>
    </citation>
    <scope>IDENTIFICATION</scope>
</reference>
<feature type="compositionally biased region" description="Pro residues" evidence="1">
    <location>
        <begin position="31"/>
        <end position="40"/>
    </location>
</feature>
<keyword evidence="2" id="KW-1185">Reference proteome</keyword>
<evidence type="ECO:0000313" key="3">
    <source>
        <dbReference type="WBParaSite" id="PDA_v2.g17661.t1"/>
    </source>
</evidence>
<sequence>MVCFNLLQRKTSQNPKPTPPHSTALPLTPSAAPPSTPPVPITQRPTPAVPTTETPNPCKVKGWEYFQRTNLLTLLDYSIWDSKSLITNTTRCAVINADQNDLNGYRHWKYSVCDDKKIQYSVCKRPLS</sequence>